<reference evidence="3" key="1">
    <citation type="submission" date="2019-09" db="EMBL/GenBank/DDBJ databases">
        <authorList>
            <person name="Needham M D."/>
        </authorList>
    </citation>
    <scope>NUCLEOTIDE SEQUENCE</scope>
</reference>
<evidence type="ECO:0000256" key="1">
    <source>
        <dbReference type="SAM" id="MobiDB-lite"/>
    </source>
</evidence>
<keyword evidence="2" id="KW-1133">Transmembrane helix</keyword>
<evidence type="ECO:0000313" key="3">
    <source>
        <dbReference type="EMBL" id="VVU94580.1"/>
    </source>
</evidence>
<evidence type="ECO:0000256" key="2">
    <source>
        <dbReference type="SAM" id="Phobius"/>
    </source>
</evidence>
<feature type="transmembrane region" description="Helical" evidence="2">
    <location>
        <begin position="127"/>
        <end position="152"/>
    </location>
</feature>
<feature type="transmembrane region" description="Helical" evidence="2">
    <location>
        <begin position="86"/>
        <end position="107"/>
    </location>
</feature>
<dbReference type="EMBL" id="CABVLZ010000001">
    <property type="protein sequence ID" value="VVU94580.1"/>
    <property type="molecule type" value="Genomic_DNA"/>
</dbReference>
<organism evidence="3">
    <name type="scientific">seawater metagenome</name>
    <dbReference type="NCBI Taxonomy" id="1561972"/>
    <lineage>
        <taxon>unclassified sequences</taxon>
        <taxon>metagenomes</taxon>
        <taxon>ecological metagenomes</taxon>
    </lineage>
</organism>
<gene>
    <name evidence="3" type="ORF">CPAV1605_305</name>
</gene>
<feature type="transmembrane region" description="Helical" evidence="2">
    <location>
        <begin position="7"/>
        <end position="27"/>
    </location>
</feature>
<keyword evidence="2" id="KW-0472">Membrane</keyword>
<feature type="transmembrane region" description="Helical" evidence="2">
    <location>
        <begin position="47"/>
        <end position="74"/>
    </location>
</feature>
<protein>
    <submittedName>
        <fullName evidence="3">Uncharacterized protein</fullName>
    </submittedName>
</protein>
<accession>A0A5E8CLX5</accession>
<feature type="region of interest" description="Disordered" evidence="1">
    <location>
        <begin position="164"/>
        <end position="184"/>
    </location>
</feature>
<proteinExistence type="predicted"/>
<sequence>MSENDHICLKISLGFSAFCINLSFLIAGGIICKETDALNSSDEEFHLAWVCNLVLTCISGVGALSGLCGCCGIFDNEDNRNKSNDTANLINTIGLGVTIWAFVMWFQELNLQDFENEYYSLFMLMQIRVYFSLAIFGIIVLIIMGVCCGGCYHLCKNDNEETEIYRPSSPEGHRTSDVHRTSEV</sequence>
<keyword evidence="2" id="KW-0812">Transmembrane</keyword>
<dbReference type="AlphaFoldDB" id="A0A5E8CLX5"/>
<name>A0A5E8CLX5_9ZZZZ</name>
<feature type="compositionally biased region" description="Basic and acidic residues" evidence="1">
    <location>
        <begin position="171"/>
        <end position="184"/>
    </location>
</feature>